<keyword evidence="3 6" id="KW-0812">Transmembrane</keyword>
<keyword evidence="5 6" id="KW-0472">Membrane</keyword>
<sequence>MLRNPLSLFWGGDENLELKQRRTIVTGALLLSNIMAGMDGTIVNTALPAITSDLHALQYMGWIVAIFLFGMAVATPLWSKFGEHKGNKIAYISATSLFAIGAIFQGLAPNITWFIIARAIMGIGAGGMNTIPFIVFAEIYTNLKKRATVLGLSSACFGTASIIGPLLGGWIVDALSWHWVFYVNVPIALIAITIIALFYKNVNKQAAGKPIDYLGATLLVSSLMLILIAVQLIGVASLPVILGLMIIGEALLWWMVKVDQQATDPIVPNRLFTNHELVIDFMLFVIIWGSFIAFVIYIPMWAQGLLGLSALLGGMTQIPGAVTDFLGSELVPFIQDRWSKYEIVGLGALTIFISFLGLLLGGQKSPFWLIMILGAFEGFGVGLVFNILQINVQTDAELRDVPIATSMGYLMRILSQTFMSAIYGVILNNALLQGIKHHHGITMAMLNKLSNAKTASSLPASLLPEMRHILYNGYRNIVITALTLITISLVMVVVMWRRNQKQSVKSEERGD</sequence>
<feature type="transmembrane region" description="Helical" evidence="6">
    <location>
        <begin position="343"/>
        <end position="361"/>
    </location>
</feature>
<feature type="transmembrane region" description="Helical" evidence="6">
    <location>
        <begin position="177"/>
        <end position="199"/>
    </location>
</feature>
<dbReference type="EMBL" id="JABUXR010000011">
    <property type="protein sequence ID" value="MBD8085872.1"/>
    <property type="molecule type" value="Genomic_DNA"/>
</dbReference>
<gene>
    <name evidence="8" type="ORF">HUK45_06400</name>
</gene>
<dbReference type="InterPro" id="IPR011701">
    <property type="entry name" value="MFS"/>
</dbReference>
<dbReference type="PROSITE" id="PS50850">
    <property type="entry name" value="MFS"/>
    <property type="match status" value="1"/>
</dbReference>
<evidence type="ECO:0000313" key="8">
    <source>
        <dbReference type="EMBL" id="MBD8085872.1"/>
    </source>
</evidence>
<feature type="transmembrane region" description="Helical" evidence="6">
    <location>
        <begin position="149"/>
        <end position="171"/>
    </location>
</feature>
<evidence type="ECO:0000256" key="5">
    <source>
        <dbReference type="ARBA" id="ARBA00023136"/>
    </source>
</evidence>
<feature type="transmembrane region" description="Helical" evidence="6">
    <location>
        <begin position="409"/>
        <end position="426"/>
    </location>
</feature>
<evidence type="ECO:0000256" key="4">
    <source>
        <dbReference type="ARBA" id="ARBA00022989"/>
    </source>
</evidence>
<dbReference type="InterPro" id="IPR020846">
    <property type="entry name" value="MFS_dom"/>
</dbReference>
<comment type="subcellular location">
    <subcellularLocation>
        <location evidence="1">Cell membrane</location>
        <topology evidence="1">Multi-pass membrane protein</topology>
    </subcellularLocation>
</comment>
<feature type="transmembrane region" description="Helical" evidence="6">
    <location>
        <begin position="477"/>
        <end position="496"/>
    </location>
</feature>
<keyword evidence="9" id="KW-1185">Reference proteome</keyword>
<keyword evidence="4 6" id="KW-1133">Transmembrane helix</keyword>
<feature type="domain" description="Major facilitator superfamily (MFS) profile" evidence="7">
    <location>
        <begin position="25"/>
        <end position="500"/>
    </location>
</feature>
<reference evidence="8 9" key="1">
    <citation type="submission" date="2020-06" db="EMBL/GenBank/DDBJ databases">
        <title>Limosilactobacillus sp. nov.</title>
        <authorList>
            <person name="Ksiezarek M."/>
            <person name="Goncalves Ribeiro T."/>
            <person name="Rocha J."/>
            <person name="Grosso F."/>
            <person name="Peixe L."/>
        </authorList>
    </citation>
    <scope>NUCLEOTIDE SEQUENCE [LARGE SCALE GENOMIC DNA]</scope>
    <source>
        <strain evidence="9">c9Ua_26_M</strain>
    </source>
</reference>
<feature type="transmembrane region" description="Helical" evidence="6">
    <location>
        <begin position="24"/>
        <end position="47"/>
    </location>
</feature>
<dbReference type="PANTHER" id="PTHR23501:SF191">
    <property type="entry name" value="VACUOLAR BASIC AMINO ACID TRANSPORTER 4"/>
    <property type="match status" value="1"/>
</dbReference>
<feature type="transmembrane region" description="Helical" evidence="6">
    <location>
        <begin position="236"/>
        <end position="256"/>
    </location>
</feature>
<dbReference type="Pfam" id="PF07690">
    <property type="entry name" value="MFS_1"/>
    <property type="match status" value="1"/>
</dbReference>
<accession>A0ABR8ZKV7</accession>
<organism evidence="8 9">
    <name type="scientific">Limosilactobacillus urinaemulieris</name>
    <dbReference type="NCBI Taxonomy" id="2742600"/>
    <lineage>
        <taxon>Bacteria</taxon>
        <taxon>Bacillati</taxon>
        <taxon>Bacillota</taxon>
        <taxon>Bacilli</taxon>
        <taxon>Lactobacillales</taxon>
        <taxon>Lactobacillaceae</taxon>
        <taxon>Limosilactobacillus</taxon>
    </lineage>
</organism>
<dbReference type="InterPro" id="IPR036259">
    <property type="entry name" value="MFS_trans_sf"/>
</dbReference>
<dbReference type="Gene3D" id="1.20.1250.20">
    <property type="entry name" value="MFS general substrate transporter like domains"/>
    <property type="match status" value="1"/>
</dbReference>
<protein>
    <submittedName>
        <fullName evidence="8">MFS transporter</fullName>
    </submittedName>
</protein>
<dbReference type="RefSeq" id="WP_191911619.1">
    <property type="nucleotide sequence ID" value="NZ_JABUXR010000011.1"/>
</dbReference>
<feature type="transmembrane region" description="Helical" evidence="6">
    <location>
        <begin position="59"/>
        <end position="77"/>
    </location>
</feature>
<evidence type="ECO:0000313" key="9">
    <source>
        <dbReference type="Proteomes" id="UP000645007"/>
    </source>
</evidence>
<feature type="transmembrane region" description="Helical" evidence="6">
    <location>
        <begin position="113"/>
        <end position="137"/>
    </location>
</feature>
<comment type="caution">
    <text evidence="8">The sequence shown here is derived from an EMBL/GenBank/DDBJ whole genome shotgun (WGS) entry which is preliminary data.</text>
</comment>
<feature type="transmembrane region" description="Helical" evidence="6">
    <location>
        <begin position="277"/>
        <end position="298"/>
    </location>
</feature>
<evidence type="ECO:0000259" key="7">
    <source>
        <dbReference type="PROSITE" id="PS50850"/>
    </source>
</evidence>
<keyword evidence="2" id="KW-0813">Transport</keyword>
<feature type="transmembrane region" description="Helical" evidence="6">
    <location>
        <begin position="367"/>
        <end position="388"/>
    </location>
</feature>
<evidence type="ECO:0000256" key="3">
    <source>
        <dbReference type="ARBA" id="ARBA00022692"/>
    </source>
</evidence>
<evidence type="ECO:0000256" key="6">
    <source>
        <dbReference type="SAM" id="Phobius"/>
    </source>
</evidence>
<evidence type="ECO:0000256" key="1">
    <source>
        <dbReference type="ARBA" id="ARBA00004651"/>
    </source>
</evidence>
<feature type="transmembrane region" description="Helical" evidence="6">
    <location>
        <begin position="89"/>
        <end position="107"/>
    </location>
</feature>
<feature type="transmembrane region" description="Helical" evidence="6">
    <location>
        <begin position="304"/>
        <end position="322"/>
    </location>
</feature>
<dbReference type="SUPFAM" id="SSF103473">
    <property type="entry name" value="MFS general substrate transporter"/>
    <property type="match status" value="1"/>
</dbReference>
<dbReference type="Proteomes" id="UP000645007">
    <property type="component" value="Unassembled WGS sequence"/>
</dbReference>
<dbReference type="Gene3D" id="1.20.1720.10">
    <property type="entry name" value="Multidrug resistance protein D"/>
    <property type="match status" value="1"/>
</dbReference>
<evidence type="ECO:0000256" key="2">
    <source>
        <dbReference type="ARBA" id="ARBA00022448"/>
    </source>
</evidence>
<feature type="transmembrane region" description="Helical" evidence="6">
    <location>
        <begin position="211"/>
        <end position="230"/>
    </location>
</feature>
<dbReference type="PANTHER" id="PTHR23501">
    <property type="entry name" value="MAJOR FACILITATOR SUPERFAMILY"/>
    <property type="match status" value="1"/>
</dbReference>
<proteinExistence type="predicted"/>
<name>A0ABR8ZKV7_9LACO</name>